<reference evidence="13 14" key="1">
    <citation type="submission" date="2024-06" db="EMBL/GenBank/DDBJ databases">
        <title>Genomic Encyclopedia of Type Strains, Phase V (KMG-V): Genome sequencing to study the core and pangenomes of soil and plant-associated prokaryotes.</title>
        <authorList>
            <person name="Whitman W."/>
        </authorList>
    </citation>
    <scope>NUCLEOTIDE SEQUENCE [LARGE SCALE GENOMIC DNA]</scope>
    <source>
        <strain evidence="13 14">NE40</strain>
    </source>
</reference>
<keyword evidence="4 9" id="KW-0808">Transferase</keyword>
<dbReference type="GO" id="GO:0032259">
    <property type="term" value="P:methylation"/>
    <property type="evidence" value="ECO:0007669"/>
    <property type="project" value="UniProtKB-KW"/>
</dbReference>
<dbReference type="PROSITE" id="PS01230">
    <property type="entry name" value="TRMA_1"/>
    <property type="match status" value="1"/>
</dbReference>
<dbReference type="PANTHER" id="PTHR11061">
    <property type="entry name" value="RNA M5U METHYLTRANSFERASE"/>
    <property type="match status" value="1"/>
</dbReference>
<keyword evidence="2 9" id="KW-0698">rRNA processing</keyword>
<dbReference type="Pfam" id="PF01938">
    <property type="entry name" value="TRAM"/>
    <property type="match status" value="1"/>
</dbReference>
<dbReference type="InterPro" id="IPR010280">
    <property type="entry name" value="U5_MeTrfase_fam"/>
</dbReference>
<evidence type="ECO:0000256" key="10">
    <source>
        <dbReference type="PROSITE-ProRule" id="PRU01024"/>
    </source>
</evidence>
<dbReference type="Gene3D" id="2.40.50.140">
    <property type="entry name" value="Nucleic acid-binding proteins"/>
    <property type="match status" value="1"/>
</dbReference>
<sequence length="462" mass="51690">MRNRQASSGKRQDVGEVLVTGLSHDGRGLARTQAASVNRAFGHGAGKTARNKEQGKTLFIEGALPGETVTVRILEDRRRFLNGRVQTIIQPSGERVEPPCKHFKQCGGCSLQYWSHKGQLAGKQEIVLDQLRRFSSLTPAEVAPPLVSEPYGYRHRARLSIRWQKDGLALGFREKQSKAICSISECPVLAESLQPLPGRLRELLPQLQKHQAISHAELFDADSGRAILLRHIRPLTEQDAQTLRAFAREEQLHLYLQGDPDKVQCLYKPGDDAWLYNQIPEFDLKLQFRPTDFTQVNWAINRKMVAQAVEWLQPKASDRVLDLFCGLGNFSLALARHVQTVTGVEGSEGAVERARYNSNLNHIENSDFHQADLSALAKGSEWFDRNYDILLLDPPRTGAIEIIEQMAQTLPDRVLYISCNPATLARDAGALAEQGFQLAKLGVMDMFPQTAHVESMGLFIRS</sequence>
<dbReference type="HAMAP" id="MF_01010">
    <property type="entry name" value="23SrRNA_methyltr_RlmD"/>
    <property type="match status" value="1"/>
</dbReference>
<evidence type="ECO:0000256" key="8">
    <source>
        <dbReference type="ARBA" id="ARBA00023014"/>
    </source>
</evidence>
<dbReference type="PROSITE" id="PS50926">
    <property type="entry name" value="TRAM"/>
    <property type="match status" value="1"/>
</dbReference>
<name>A0ABV2SPS2_9GAMM</name>
<dbReference type="InterPro" id="IPR001566">
    <property type="entry name" value="23S_rRNA_MeTrfase_RlmD"/>
</dbReference>
<dbReference type="GO" id="GO:0008168">
    <property type="term" value="F:methyltransferase activity"/>
    <property type="evidence" value="ECO:0007669"/>
    <property type="project" value="UniProtKB-KW"/>
</dbReference>
<feature type="binding site" evidence="9 10">
    <location>
        <position position="295"/>
    </location>
    <ligand>
        <name>S-adenosyl-L-methionine</name>
        <dbReference type="ChEBI" id="CHEBI:59789"/>
    </ligand>
</feature>
<evidence type="ECO:0000256" key="5">
    <source>
        <dbReference type="ARBA" id="ARBA00022691"/>
    </source>
</evidence>
<evidence type="ECO:0000256" key="7">
    <source>
        <dbReference type="ARBA" id="ARBA00023004"/>
    </source>
</evidence>
<evidence type="ECO:0000313" key="14">
    <source>
        <dbReference type="Proteomes" id="UP001549366"/>
    </source>
</evidence>
<keyword evidence="14" id="KW-1185">Reference proteome</keyword>
<keyword evidence="3 9" id="KW-0489">Methyltransferase</keyword>
<dbReference type="NCBIfam" id="TIGR00479">
    <property type="entry name" value="rumA"/>
    <property type="match status" value="1"/>
</dbReference>
<dbReference type="InterPro" id="IPR030390">
    <property type="entry name" value="MeTrfase_TrmA_AS"/>
</dbReference>
<evidence type="ECO:0000256" key="9">
    <source>
        <dbReference type="HAMAP-Rule" id="MF_01010"/>
    </source>
</evidence>
<feature type="binding site" evidence="9 10">
    <location>
        <position position="393"/>
    </location>
    <ligand>
        <name>S-adenosyl-L-methionine</name>
        <dbReference type="ChEBI" id="CHEBI:59789"/>
    </ligand>
</feature>
<keyword evidence="6 9" id="KW-0479">Metal-binding</keyword>
<feature type="binding site" evidence="9">
    <location>
        <position position="106"/>
    </location>
    <ligand>
        <name>[4Fe-4S] cluster</name>
        <dbReference type="ChEBI" id="CHEBI:49883"/>
    </ligand>
</feature>
<feature type="binding site" evidence="9">
    <location>
        <position position="186"/>
    </location>
    <ligand>
        <name>[4Fe-4S] cluster</name>
        <dbReference type="ChEBI" id="CHEBI:49883"/>
    </ligand>
</feature>
<keyword evidence="1 9" id="KW-0004">4Fe-4S</keyword>
<evidence type="ECO:0000259" key="12">
    <source>
        <dbReference type="PROSITE" id="PS50926"/>
    </source>
</evidence>
<evidence type="ECO:0000313" key="13">
    <source>
        <dbReference type="EMBL" id="MET4758908.1"/>
    </source>
</evidence>
<feature type="active site" evidence="11">
    <location>
        <position position="419"/>
    </location>
</feature>
<keyword evidence="8 9" id="KW-0411">Iron-sulfur</keyword>
<feature type="domain" description="TRAM" evidence="12">
    <location>
        <begin position="5"/>
        <end position="87"/>
    </location>
</feature>
<evidence type="ECO:0000256" key="11">
    <source>
        <dbReference type="PROSITE-ProRule" id="PRU10015"/>
    </source>
</evidence>
<comment type="caution">
    <text evidence="13">The sequence shown here is derived from an EMBL/GenBank/DDBJ whole genome shotgun (WGS) entry which is preliminary data.</text>
</comment>
<feature type="binding site" evidence="9">
    <location>
        <position position="100"/>
    </location>
    <ligand>
        <name>[4Fe-4S] cluster</name>
        <dbReference type="ChEBI" id="CHEBI:49883"/>
    </ligand>
</feature>
<keyword evidence="7 9" id="KW-0408">Iron</keyword>
<dbReference type="EC" id="2.1.1.190" evidence="9"/>
<dbReference type="InterPro" id="IPR002792">
    <property type="entry name" value="TRAM_dom"/>
</dbReference>
<dbReference type="RefSeq" id="WP_354008948.1">
    <property type="nucleotide sequence ID" value="NZ_JBEWTA010000001.1"/>
</dbReference>
<evidence type="ECO:0000256" key="3">
    <source>
        <dbReference type="ARBA" id="ARBA00022603"/>
    </source>
</evidence>
<comment type="catalytic activity">
    <reaction evidence="9">
        <text>uridine(1939) in 23S rRNA + S-adenosyl-L-methionine = 5-methyluridine(1939) in 23S rRNA + S-adenosyl-L-homocysteine + H(+)</text>
        <dbReference type="Rhea" id="RHEA:42908"/>
        <dbReference type="Rhea" id="RHEA-COMP:10278"/>
        <dbReference type="Rhea" id="RHEA-COMP:10279"/>
        <dbReference type="ChEBI" id="CHEBI:15378"/>
        <dbReference type="ChEBI" id="CHEBI:57856"/>
        <dbReference type="ChEBI" id="CHEBI:59789"/>
        <dbReference type="ChEBI" id="CHEBI:65315"/>
        <dbReference type="ChEBI" id="CHEBI:74447"/>
        <dbReference type="EC" id="2.1.1.190"/>
    </reaction>
</comment>
<dbReference type="InterPro" id="IPR030391">
    <property type="entry name" value="MeTrfase_TrmA_CS"/>
</dbReference>
<evidence type="ECO:0000256" key="4">
    <source>
        <dbReference type="ARBA" id="ARBA00022679"/>
    </source>
</evidence>
<dbReference type="Gene3D" id="2.40.50.1070">
    <property type="match status" value="1"/>
</dbReference>
<dbReference type="EMBL" id="JBEWTB010000002">
    <property type="protein sequence ID" value="MET4758908.1"/>
    <property type="molecule type" value="Genomic_DNA"/>
</dbReference>
<dbReference type="PANTHER" id="PTHR11061:SF49">
    <property type="entry name" value="23S RRNA (URACIL(1939)-C(5))-METHYLTRANSFERASE RLMD"/>
    <property type="match status" value="1"/>
</dbReference>
<feature type="binding site" evidence="9">
    <location>
        <position position="109"/>
    </location>
    <ligand>
        <name>[4Fe-4S] cluster</name>
        <dbReference type="ChEBI" id="CHEBI:49883"/>
    </ligand>
</feature>
<dbReference type="PROSITE" id="PS01231">
    <property type="entry name" value="TRMA_2"/>
    <property type="match status" value="1"/>
</dbReference>
<evidence type="ECO:0000256" key="6">
    <source>
        <dbReference type="ARBA" id="ARBA00022723"/>
    </source>
</evidence>
<feature type="binding site" evidence="9 10">
    <location>
        <position position="324"/>
    </location>
    <ligand>
        <name>S-adenosyl-L-methionine</name>
        <dbReference type="ChEBI" id="CHEBI:59789"/>
    </ligand>
</feature>
<keyword evidence="5 9" id="KW-0949">S-adenosyl-L-methionine</keyword>
<dbReference type="CDD" id="cd02440">
    <property type="entry name" value="AdoMet_MTases"/>
    <property type="match status" value="1"/>
</dbReference>
<dbReference type="Gene3D" id="3.40.50.150">
    <property type="entry name" value="Vaccinia Virus protein VP39"/>
    <property type="match status" value="1"/>
</dbReference>
<feature type="active site" description="Nucleophile" evidence="9 10">
    <location>
        <position position="419"/>
    </location>
</feature>
<dbReference type="SUPFAM" id="SSF53335">
    <property type="entry name" value="S-adenosyl-L-methionine-dependent methyltransferases"/>
    <property type="match status" value="1"/>
</dbReference>
<dbReference type="InterPro" id="IPR029063">
    <property type="entry name" value="SAM-dependent_MTases_sf"/>
</dbReference>
<accession>A0ABV2SPS2</accession>
<feature type="binding site" evidence="9">
    <location>
        <position position="372"/>
    </location>
    <ligand>
        <name>S-adenosyl-L-methionine</name>
        <dbReference type="ChEBI" id="CHEBI:59789"/>
    </ligand>
</feature>
<comment type="function">
    <text evidence="9">Catalyzes the formation of 5-methyl-uridine at position 1939 (m5U1939) in 23S rRNA.</text>
</comment>
<comment type="similarity">
    <text evidence="9">Belongs to the class I-like SAM-binding methyltransferase superfamily. RNA M5U methyltransferase family. RlmD subfamily.</text>
</comment>
<dbReference type="Pfam" id="PF05958">
    <property type="entry name" value="tRNA_U5-meth_tr"/>
    <property type="match status" value="1"/>
</dbReference>
<evidence type="ECO:0000256" key="2">
    <source>
        <dbReference type="ARBA" id="ARBA00022552"/>
    </source>
</evidence>
<feature type="binding site" evidence="9 10">
    <location>
        <position position="345"/>
    </location>
    <ligand>
        <name>S-adenosyl-L-methionine</name>
        <dbReference type="ChEBI" id="CHEBI:59789"/>
    </ligand>
</feature>
<protein>
    <recommendedName>
        <fullName evidence="9">23S rRNA (uracil(1939)-C(5))-methyltransferase RlmD</fullName>
        <ecNumber evidence="9">2.1.1.190</ecNumber>
    </recommendedName>
    <alternativeName>
        <fullName evidence="9">23S rRNA(m5U1939)-methyltransferase</fullName>
    </alternativeName>
</protein>
<evidence type="ECO:0000256" key="1">
    <source>
        <dbReference type="ARBA" id="ARBA00022485"/>
    </source>
</evidence>
<dbReference type="PROSITE" id="PS51687">
    <property type="entry name" value="SAM_MT_RNA_M5U"/>
    <property type="match status" value="1"/>
</dbReference>
<dbReference type="NCBIfam" id="NF009639">
    <property type="entry name" value="PRK13168.1"/>
    <property type="match status" value="1"/>
</dbReference>
<gene>
    <name evidence="9" type="primary">rlmD</name>
    <name evidence="13" type="ORF">V5J35_004100</name>
</gene>
<dbReference type="SUPFAM" id="SSF50249">
    <property type="entry name" value="Nucleic acid-binding proteins"/>
    <property type="match status" value="1"/>
</dbReference>
<feature type="binding site" evidence="9">
    <location>
        <position position="329"/>
    </location>
    <ligand>
        <name>S-adenosyl-L-methionine</name>
        <dbReference type="ChEBI" id="CHEBI:59789"/>
    </ligand>
</feature>
<proteinExistence type="inferred from homology"/>
<organism evidence="13 14">
    <name type="scientific">Endozoicomonas lisbonensis</name>
    <dbReference type="NCBI Taxonomy" id="3120522"/>
    <lineage>
        <taxon>Bacteria</taxon>
        <taxon>Pseudomonadati</taxon>
        <taxon>Pseudomonadota</taxon>
        <taxon>Gammaproteobacteria</taxon>
        <taxon>Oceanospirillales</taxon>
        <taxon>Endozoicomonadaceae</taxon>
        <taxon>Endozoicomonas</taxon>
    </lineage>
</organism>
<dbReference type="Proteomes" id="UP001549366">
    <property type="component" value="Unassembled WGS sequence"/>
</dbReference>
<dbReference type="InterPro" id="IPR012340">
    <property type="entry name" value="NA-bd_OB-fold"/>
</dbReference>